<dbReference type="AlphaFoldDB" id="A0A225DLD8"/>
<gene>
    <name evidence="1" type="ORF">FRUB_07909</name>
</gene>
<protein>
    <submittedName>
        <fullName evidence="1">Uncharacterized protein</fullName>
    </submittedName>
</protein>
<name>A0A225DLD8_9BACT</name>
<comment type="caution">
    <text evidence="1">The sequence shown here is derived from an EMBL/GenBank/DDBJ whole genome shotgun (WGS) entry which is preliminary data.</text>
</comment>
<dbReference type="PROSITE" id="PS51257">
    <property type="entry name" value="PROKAR_LIPOPROTEIN"/>
    <property type="match status" value="1"/>
</dbReference>
<sequence length="68" mass="7623">MRASRITTFSLLLLLAACDQPNCPGISVKQWSPAEQDQIRTALDQLPANSILIPAIEDYERLRLEAKQ</sequence>
<dbReference type="Proteomes" id="UP000214646">
    <property type="component" value="Unassembled WGS sequence"/>
</dbReference>
<keyword evidence="2" id="KW-1185">Reference proteome</keyword>
<evidence type="ECO:0000313" key="2">
    <source>
        <dbReference type="Proteomes" id="UP000214646"/>
    </source>
</evidence>
<dbReference type="OrthoDB" id="301684at2"/>
<reference evidence="2" key="1">
    <citation type="submission" date="2017-06" db="EMBL/GenBank/DDBJ databases">
        <title>Genome analysis of Fimbriiglobus ruber SP5, the first member of the order Planctomycetales with confirmed chitinolytic capability.</title>
        <authorList>
            <person name="Ravin N.V."/>
            <person name="Rakitin A.L."/>
            <person name="Ivanova A.A."/>
            <person name="Beletsky A.V."/>
            <person name="Kulichevskaya I.S."/>
            <person name="Mardanov A.V."/>
            <person name="Dedysh S.N."/>
        </authorList>
    </citation>
    <scope>NUCLEOTIDE SEQUENCE [LARGE SCALE GENOMIC DNA]</scope>
    <source>
        <strain evidence="2">SP5</strain>
    </source>
</reference>
<accession>A0A225DLD8</accession>
<evidence type="ECO:0000313" key="1">
    <source>
        <dbReference type="EMBL" id="OWK36987.1"/>
    </source>
</evidence>
<organism evidence="1 2">
    <name type="scientific">Fimbriiglobus ruber</name>
    <dbReference type="NCBI Taxonomy" id="1908690"/>
    <lineage>
        <taxon>Bacteria</taxon>
        <taxon>Pseudomonadati</taxon>
        <taxon>Planctomycetota</taxon>
        <taxon>Planctomycetia</taxon>
        <taxon>Gemmatales</taxon>
        <taxon>Gemmataceae</taxon>
        <taxon>Fimbriiglobus</taxon>
    </lineage>
</organism>
<dbReference type="RefSeq" id="WP_088258574.1">
    <property type="nucleotide sequence ID" value="NZ_NIDE01000015.1"/>
</dbReference>
<proteinExistence type="predicted"/>
<dbReference type="EMBL" id="NIDE01000015">
    <property type="protein sequence ID" value="OWK36987.1"/>
    <property type="molecule type" value="Genomic_DNA"/>
</dbReference>